<comment type="caution">
    <text evidence="2">The sequence shown here is derived from an EMBL/GenBank/DDBJ whole genome shotgun (WGS) entry which is preliminary data.</text>
</comment>
<name>A0A498MT75_LABRO</name>
<dbReference type="PANTHER" id="PTHR47331:SF6">
    <property type="entry name" value="DOUBLECORTIN DOMAIN-CONTAINING PROTEIN"/>
    <property type="match status" value="1"/>
</dbReference>
<reference evidence="2 3" key="1">
    <citation type="submission" date="2018-03" db="EMBL/GenBank/DDBJ databases">
        <title>Draft genome sequence of Rohu Carp (Labeo rohita).</title>
        <authorList>
            <person name="Das P."/>
            <person name="Kushwaha B."/>
            <person name="Joshi C.G."/>
            <person name="Kumar D."/>
            <person name="Nagpure N.S."/>
            <person name="Sahoo L."/>
            <person name="Das S.P."/>
            <person name="Bit A."/>
            <person name="Patnaik S."/>
            <person name="Meher P.K."/>
            <person name="Jayasankar P."/>
            <person name="Koringa P.G."/>
            <person name="Patel N.V."/>
            <person name="Hinsu A.T."/>
            <person name="Kumar R."/>
            <person name="Pandey M."/>
            <person name="Agarwal S."/>
            <person name="Srivastava S."/>
            <person name="Singh M."/>
            <person name="Iquebal M.A."/>
            <person name="Jaiswal S."/>
            <person name="Angadi U.B."/>
            <person name="Kumar N."/>
            <person name="Raza M."/>
            <person name="Shah T.M."/>
            <person name="Rai A."/>
            <person name="Jena J.K."/>
        </authorList>
    </citation>
    <scope>NUCLEOTIDE SEQUENCE [LARGE SCALE GENOMIC DNA]</scope>
    <source>
        <strain evidence="2">DASCIFA01</strain>
        <tissue evidence="2">Testis</tissue>
    </source>
</reference>
<organism evidence="2 3">
    <name type="scientific">Labeo rohita</name>
    <name type="common">Indian major carp</name>
    <name type="synonym">Cyprinus rohita</name>
    <dbReference type="NCBI Taxonomy" id="84645"/>
    <lineage>
        <taxon>Eukaryota</taxon>
        <taxon>Metazoa</taxon>
        <taxon>Chordata</taxon>
        <taxon>Craniata</taxon>
        <taxon>Vertebrata</taxon>
        <taxon>Euteleostomi</taxon>
        <taxon>Actinopterygii</taxon>
        <taxon>Neopterygii</taxon>
        <taxon>Teleostei</taxon>
        <taxon>Ostariophysi</taxon>
        <taxon>Cypriniformes</taxon>
        <taxon>Cyprinidae</taxon>
        <taxon>Labeoninae</taxon>
        <taxon>Labeonini</taxon>
        <taxon>Labeo</taxon>
    </lineage>
</organism>
<feature type="region of interest" description="Disordered" evidence="1">
    <location>
        <begin position="533"/>
        <end position="558"/>
    </location>
</feature>
<evidence type="ECO:0000313" key="3">
    <source>
        <dbReference type="Proteomes" id="UP000290572"/>
    </source>
</evidence>
<protein>
    <submittedName>
        <fullName evidence="2">Uncharacterized protein</fullName>
    </submittedName>
</protein>
<dbReference type="Proteomes" id="UP000290572">
    <property type="component" value="Unassembled WGS sequence"/>
</dbReference>
<accession>A0A498MT75</accession>
<sequence length="804" mass="89531">MATSSKSSVCSTRSGKSSASSTSAARARARAEAAKVRASYASQEAKLKMEKATRAAQNQLETVRIDTELEVLTLQREADAAAVEAQVLEDAELAMHGAVERGGSESEKVKIERTSEYVNSQINLQNHSPSPLLSALPVAHVDSHNSFITWSPAVKDIKHAQSTKNKPKSEKADSMHLPATYLSDLSEGAIKSEVGRTSPIMNTPAKPYIAQYIPLASTPPQAEPLAQYLARRDLVNSGLYQFDDKPENYRSWYSSFTSAAREVHLTANQELDLMTKWLGKEFGEMVKRIRSVHVNNHNLALHKAWERLRECYAAPEIIERSLFQRLDSFPRFSAKDHTKLRELGDLLMEIQGAKEDGYLTGLSYLDTSRGIAPIIDKLPYGLQDKWVTTGSCYKEGNYGRFPPFEYFCNFVCYEAKKRNDPSFMHQSSVTTAKPDRSIVKSFQTNKPISVHKTDVCATNDDPNKICPLHNKPHPLKKCRTFRNKPLDVRKAFLKEKGICFKCCSSISHLAKECKSSVKCSECGSNYHDVAMHPGPSPQAVKAPSPSQEDGGEGEDNSNNAVVNTSCTEVCGPSQWGRSCSKICLVKLYPEGSKDMAIKAYVILDDQSNRSLARPEFFELFNVESEQFSYHLRTCSGIIETSGKKAEGFQIESLDGKVLISLPPLIECHEIMNNRSEIPTPSAVLYQPHLRHIAKHIPELEPEAEILLLLGRDVIRAHKVRQQVNGPNNAPFAQRLDLGWVVIGEVCLESNASISPLNLSSGTTYVQKKTLQIMRRDLYLHPVWVRLLGSPAPHSCVSHLQKKHK</sequence>
<evidence type="ECO:0000256" key="1">
    <source>
        <dbReference type="SAM" id="MobiDB-lite"/>
    </source>
</evidence>
<dbReference type="AlphaFoldDB" id="A0A498MT75"/>
<gene>
    <name evidence="2" type="ORF">ROHU_022509</name>
</gene>
<dbReference type="EMBL" id="QBIY01012556">
    <property type="protein sequence ID" value="RXN23871.1"/>
    <property type="molecule type" value="Genomic_DNA"/>
</dbReference>
<dbReference type="PANTHER" id="PTHR47331">
    <property type="entry name" value="PHD-TYPE DOMAIN-CONTAINING PROTEIN"/>
    <property type="match status" value="1"/>
</dbReference>
<feature type="region of interest" description="Disordered" evidence="1">
    <location>
        <begin position="1"/>
        <end position="28"/>
    </location>
</feature>
<proteinExistence type="predicted"/>
<feature type="compositionally biased region" description="Low complexity" evidence="1">
    <location>
        <begin position="1"/>
        <end position="26"/>
    </location>
</feature>
<keyword evidence="3" id="KW-1185">Reference proteome</keyword>
<evidence type="ECO:0000313" key="2">
    <source>
        <dbReference type="EMBL" id="RXN23871.1"/>
    </source>
</evidence>